<dbReference type="KEGG" id="vaq:FIV01_19350"/>
<feature type="transmembrane region" description="Helical" evidence="1">
    <location>
        <begin position="220"/>
        <end position="246"/>
    </location>
</feature>
<feature type="transmembrane region" description="Helical" evidence="1">
    <location>
        <begin position="43"/>
        <end position="64"/>
    </location>
</feature>
<evidence type="ECO:0000313" key="2">
    <source>
        <dbReference type="EMBL" id="QFT28558.1"/>
    </source>
</evidence>
<feature type="transmembrane region" description="Helical" evidence="1">
    <location>
        <begin position="140"/>
        <end position="158"/>
    </location>
</feature>
<feature type="transmembrane region" description="Helical" evidence="1">
    <location>
        <begin position="192"/>
        <end position="213"/>
    </location>
</feature>
<reference evidence="2 3" key="1">
    <citation type="submission" date="2019-10" db="EMBL/GenBank/DDBJ databases">
        <title>Complete genome sequence of Vibrio sp. strain THAF100, isolated from non-filtered water from the water column of tank 6 of a marine aquarium containing stony-coral fragments. Water maintained at 26 degree C.</title>
        <authorList>
            <person name="Ruckert C."/>
            <person name="Franco A."/>
            <person name="Kalinowski J."/>
            <person name="Glaeser S."/>
        </authorList>
    </citation>
    <scope>NUCLEOTIDE SEQUENCE [LARGE SCALE GENOMIC DNA]</scope>
    <source>
        <strain evidence="2 3">THAF100</strain>
        <plasmid evidence="3">pthaf100_a</plasmid>
    </source>
</reference>
<evidence type="ECO:0000313" key="3">
    <source>
        <dbReference type="Proteomes" id="UP000326936"/>
    </source>
</evidence>
<organism evidence="2 3">
    <name type="scientific">Vibrio aquimaris</name>
    <dbReference type="NCBI Taxonomy" id="2587862"/>
    <lineage>
        <taxon>Bacteria</taxon>
        <taxon>Pseudomonadati</taxon>
        <taxon>Pseudomonadota</taxon>
        <taxon>Gammaproteobacteria</taxon>
        <taxon>Vibrionales</taxon>
        <taxon>Vibrionaceae</taxon>
        <taxon>Vibrio</taxon>
    </lineage>
</organism>
<name>A0A5P9CQN8_9VIBR</name>
<gene>
    <name evidence="2" type="ORF">FIV01_19350</name>
</gene>
<keyword evidence="1" id="KW-1133">Transmembrane helix</keyword>
<keyword evidence="1" id="KW-0472">Membrane</keyword>
<proteinExistence type="predicted"/>
<dbReference type="RefSeq" id="WP_152432542.1">
    <property type="nucleotide sequence ID" value="NZ_CBCSDK010000009.1"/>
</dbReference>
<sequence>MSTKPSRLWLGLYLFVMGIIAVNIHIQMMHLGVLYPQWKPTQWINTVMFVIQSLGVLWLSLQLVRWKSSISFAQQFGIAFVTMAAIQELFIRLPLTAGYTVDQKYLFVWVLSYLPELLVTFATTLGVISFHRYLTRRYNLLVTAIVVTFYSVGVHLWLTPFLQEMVDPLAQYLTPPSDSGVLSFPYPKIVDIIASVTFIEPMIAAYFVCYLIGQNGTRNLYVLLKTIAALLILTKSGAKFVFYMWISTIDDLMDRLLSISQFTLEWVFIGVAVSVAAGYFQSRKSRAVSLTNATD</sequence>
<protein>
    <submittedName>
        <fullName evidence="2">Uncharacterized protein</fullName>
    </submittedName>
</protein>
<dbReference type="EMBL" id="CP045351">
    <property type="protein sequence ID" value="QFT28558.1"/>
    <property type="molecule type" value="Genomic_DNA"/>
</dbReference>
<feature type="transmembrane region" description="Helical" evidence="1">
    <location>
        <begin position="12"/>
        <end position="31"/>
    </location>
</feature>
<feature type="transmembrane region" description="Helical" evidence="1">
    <location>
        <begin position="107"/>
        <end position="128"/>
    </location>
</feature>
<keyword evidence="1" id="KW-0812">Transmembrane</keyword>
<feature type="transmembrane region" description="Helical" evidence="1">
    <location>
        <begin position="76"/>
        <end position="95"/>
    </location>
</feature>
<dbReference type="OrthoDB" id="5855280at2"/>
<keyword evidence="3" id="KW-1185">Reference proteome</keyword>
<keyword evidence="2" id="KW-0614">Plasmid</keyword>
<accession>A0A5P9CQN8</accession>
<dbReference type="AlphaFoldDB" id="A0A5P9CQN8"/>
<evidence type="ECO:0000256" key="1">
    <source>
        <dbReference type="SAM" id="Phobius"/>
    </source>
</evidence>
<dbReference type="Proteomes" id="UP000326936">
    <property type="component" value="Plasmid pTHAF100_a"/>
</dbReference>
<geneLocation type="plasmid" evidence="3">
    <name>pthaf100_a</name>
</geneLocation>
<feature type="transmembrane region" description="Helical" evidence="1">
    <location>
        <begin position="258"/>
        <end position="280"/>
    </location>
</feature>